<feature type="transmembrane region" description="Helical" evidence="9">
    <location>
        <begin position="169"/>
        <end position="189"/>
    </location>
</feature>
<keyword evidence="4 9" id="KW-0812">Transmembrane</keyword>
<dbReference type="Pfam" id="PF07549">
    <property type="entry name" value="Sec_GG"/>
    <property type="match status" value="1"/>
</dbReference>
<evidence type="ECO:0000256" key="7">
    <source>
        <dbReference type="ARBA" id="ARBA00023010"/>
    </source>
</evidence>
<feature type="transmembrane region" description="Helical" evidence="9">
    <location>
        <begin position="276"/>
        <end position="298"/>
    </location>
</feature>
<evidence type="ECO:0000256" key="8">
    <source>
        <dbReference type="ARBA" id="ARBA00023136"/>
    </source>
</evidence>
<comment type="function">
    <text evidence="9">Part of the Sec protein translocase complex. Interacts with the SecYEG preprotein conducting channel. SecDF uses the proton motive force (PMF) to complete protein translocation after the ATP-dependent function of SecA.</text>
</comment>
<comment type="caution">
    <text evidence="11">The sequence shown here is derived from an EMBL/GenBank/DDBJ whole genome shotgun (WGS) entry which is preliminary data.</text>
</comment>
<dbReference type="InterPro" id="IPR005665">
    <property type="entry name" value="SecF_bac"/>
</dbReference>
<protein>
    <recommendedName>
        <fullName evidence="9">Protein-export membrane protein SecF</fullName>
    </recommendedName>
</protein>
<evidence type="ECO:0000256" key="6">
    <source>
        <dbReference type="ARBA" id="ARBA00022989"/>
    </source>
</evidence>
<keyword evidence="3 9" id="KW-1003">Cell membrane</keyword>
<keyword evidence="6 9" id="KW-1133">Transmembrane helix</keyword>
<evidence type="ECO:0000256" key="3">
    <source>
        <dbReference type="ARBA" id="ARBA00022475"/>
    </source>
</evidence>
<comment type="subunit">
    <text evidence="9">Forms a complex with SecD. Part of the essential Sec protein translocation apparatus which comprises SecA, SecYEG and auxiliary proteins SecDF-YajC and YidC.</text>
</comment>
<dbReference type="NCBIfam" id="TIGR00966">
    <property type="entry name" value="transloc_SecF"/>
    <property type="match status" value="1"/>
</dbReference>
<dbReference type="RefSeq" id="WP_420904197.1">
    <property type="nucleotide sequence ID" value="NZ_BAAFGK010000002.1"/>
</dbReference>
<dbReference type="InterPro" id="IPR022646">
    <property type="entry name" value="SecD/SecF_CS"/>
</dbReference>
<organism evidence="11 12">
    <name type="scientific">Candidatus Magnetaquiglobus chichijimensis</name>
    <dbReference type="NCBI Taxonomy" id="3141448"/>
    <lineage>
        <taxon>Bacteria</taxon>
        <taxon>Pseudomonadati</taxon>
        <taxon>Pseudomonadota</taxon>
        <taxon>Magnetococcia</taxon>
        <taxon>Magnetococcales</taxon>
        <taxon>Candidatus Magnetaquicoccaceae</taxon>
        <taxon>Candidatus Magnetaquiglobus</taxon>
    </lineage>
</organism>
<keyword evidence="8 9" id="KW-0472">Membrane</keyword>
<dbReference type="InterPro" id="IPR022645">
    <property type="entry name" value="SecD/SecF_bac"/>
</dbReference>
<dbReference type="Gene3D" id="1.20.1640.10">
    <property type="entry name" value="Multidrug efflux transporter AcrB transmembrane domain"/>
    <property type="match status" value="1"/>
</dbReference>
<comment type="similarity">
    <text evidence="9">Belongs to the SecD/SecF family. SecF subfamily.</text>
</comment>
<reference evidence="11 12" key="1">
    <citation type="submission" date="2024-05" db="EMBL/GenBank/DDBJ databases">
        <authorList>
            <consortium name="Candidatus Magnetaquicoccaceae bacterium FCR-1 genome sequencing consortium"/>
            <person name="Shimoshige H."/>
            <person name="Shimamura S."/>
            <person name="Taoka A."/>
            <person name="Kobayashi H."/>
            <person name="Maekawa T."/>
        </authorList>
    </citation>
    <scope>NUCLEOTIDE SEQUENCE [LARGE SCALE GENOMIC DNA]</scope>
    <source>
        <strain evidence="11 12">FCR-1</strain>
    </source>
</reference>
<dbReference type="Pfam" id="PF02355">
    <property type="entry name" value="SecD_SecF_C"/>
    <property type="match status" value="1"/>
</dbReference>
<keyword evidence="7 9" id="KW-0811">Translocation</keyword>
<accession>A0ABQ0C6J8</accession>
<keyword evidence="2 9" id="KW-0813">Transport</keyword>
<dbReference type="PANTHER" id="PTHR30081:SF8">
    <property type="entry name" value="PROTEIN TRANSLOCASE SUBUNIT SECF"/>
    <property type="match status" value="1"/>
</dbReference>
<name>A0ABQ0C6J8_9PROT</name>
<proteinExistence type="inferred from homology"/>
<dbReference type="Proteomes" id="UP001628193">
    <property type="component" value="Unassembled WGS sequence"/>
</dbReference>
<evidence type="ECO:0000313" key="11">
    <source>
        <dbReference type="EMBL" id="GAB0056490.1"/>
    </source>
</evidence>
<dbReference type="InterPro" id="IPR048634">
    <property type="entry name" value="SecD_SecF_C"/>
</dbReference>
<feature type="transmembrane region" description="Helical" evidence="9">
    <location>
        <begin position="195"/>
        <end position="217"/>
    </location>
</feature>
<dbReference type="PANTHER" id="PTHR30081">
    <property type="entry name" value="PROTEIN-EXPORT MEMBRANE PROTEIN SEC"/>
    <property type="match status" value="1"/>
</dbReference>
<dbReference type="InterPro" id="IPR022813">
    <property type="entry name" value="SecD/SecF_arch_bac"/>
</dbReference>
<feature type="transmembrane region" description="Helical" evidence="9">
    <location>
        <begin position="17"/>
        <end position="35"/>
    </location>
</feature>
<evidence type="ECO:0000313" key="12">
    <source>
        <dbReference type="Proteomes" id="UP001628193"/>
    </source>
</evidence>
<evidence type="ECO:0000256" key="9">
    <source>
        <dbReference type="HAMAP-Rule" id="MF_01464"/>
    </source>
</evidence>
<keyword evidence="5 9" id="KW-0653">Protein transport</keyword>
<evidence type="ECO:0000259" key="10">
    <source>
        <dbReference type="Pfam" id="PF02355"/>
    </source>
</evidence>
<dbReference type="EMBL" id="BAAFGK010000002">
    <property type="protein sequence ID" value="GAB0056490.1"/>
    <property type="molecule type" value="Genomic_DNA"/>
</dbReference>
<dbReference type="HAMAP" id="MF_01464_B">
    <property type="entry name" value="SecF_B"/>
    <property type="match status" value="1"/>
</dbReference>
<feature type="domain" description="Protein export membrane protein SecD/SecF C-terminal" evidence="10">
    <location>
        <begin position="122"/>
        <end position="299"/>
    </location>
</feature>
<evidence type="ECO:0000256" key="4">
    <source>
        <dbReference type="ARBA" id="ARBA00022692"/>
    </source>
</evidence>
<gene>
    <name evidence="9 11" type="primary">secF</name>
    <name evidence="11" type="ORF">SIID45300_00798</name>
</gene>
<sequence length="311" mass="34244">MEFINPKINIDFVSKRYWAFAISGLLLLISLFSLATRGLNFGLDFSGGAVMQVRFPGPAPVHDIRVALGEIGLGAAVIQEFGAPEEILIRIHQAHQEGQDGQTASKMAQKIVDTLNPLSGASGKVELRRVEFVGPQVGHELTVNGIWAVVYSWLAILVYVGVRFEFRFAFGAVLSLIHDVFLILGFFAFTQKEFSLVVVAAVLTVIGYSINDTIVVFDRIRDETKRLRNQPLEVIINEATNRTLGRTINVSLTVVLVLLALYFYGGEVIHDFSVALLLGVVIGTWSSIYVASPTVLLFEHWKLARQAKVGS</sequence>
<dbReference type="NCBIfam" id="TIGR00916">
    <property type="entry name" value="2A0604s01"/>
    <property type="match status" value="1"/>
</dbReference>
<dbReference type="SUPFAM" id="SSF82866">
    <property type="entry name" value="Multidrug efflux transporter AcrB transmembrane domain"/>
    <property type="match status" value="1"/>
</dbReference>
<feature type="transmembrane region" description="Helical" evidence="9">
    <location>
        <begin position="145"/>
        <end position="162"/>
    </location>
</feature>
<comment type="subcellular location">
    <subcellularLocation>
        <location evidence="1 9">Cell membrane</location>
        <topology evidence="1 9">Multi-pass membrane protein</topology>
    </subcellularLocation>
</comment>
<feature type="transmembrane region" description="Helical" evidence="9">
    <location>
        <begin position="247"/>
        <end position="264"/>
    </location>
</feature>
<dbReference type="PRINTS" id="PR01755">
    <property type="entry name" value="SECFTRNLCASE"/>
</dbReference>
<evidence type="ECO:0000256" key="5">
    <source>
        <dbReference type="ARBA" id="ARBA00022927"/>
    </source>
</evidence>
<keyword evidence="12" id="KW-1185">Reference proteome</keyword>
<dbReference type="InterPro" id="IPR055344">
    <property type="entry name" value="SecD_SecF_C_bact"/>
</dbReference>
<reference evidence="11 12" key="2">
    <citation type="submission" date="2024-09" db="EMBL/GenBank/DDBJ databases">
        <title>Draft genome sequence of Candidatus Magnetaquicoccaceae bacterium FCR-1.</title>
        <authorList>
            <person name="Shimoshige H."/>
            <person name="Shimamura S."/>
            <person name="Taoka A."/>
            <person name="Kobayashi H."/>
            <person name="Maekawa T."/>
        </authorList>
    </citation>
    <scope>NUCLEOTIDE SEQUENCE [LARGE SCALE GENOMIC DNA]</scope>
    <source>
        <strain evidence="11 12">FCR-1</strain>
    </source>
</reference>
<evidence type="ECO:0000256" key="2">
    <source>
        <dbReference type="ARBA" id="ARBA00022448"/>
    </source>
</evidence>
<evidence type="ECO:0000256" key="1">
    <source>
        <dbReference type="ARBA" id="ARBA00004651"/>
    </source>
</evidence>